<evidence type="ECO:0000256" key="1">
    <source>
        <dbReference type="SAM" id="SignalP"/>
    </source>
</evidence>
<reference evidence="2" key="1">
    <citation type="submission" date="2021-06" db="EMBL/GenBank/DDBJ databases">
        <title>Comparative genomics, transcriptomics and evolutionary studies reveal genomic signatures of adaptation to plant cell wall in hemibiotrophic fungi.</title>
        <authorList>
            <consortium name="DOE Joint Genome Institute"/>
            <person name="Baroncelli R."/>
            <person name="Diaz J.F."/>
            <person name="Benocci T."/>
            <person name="Peng M."/>
            <person name="Battaglia E."/>
            <person name="Haridas S."/>
            <person name="Andreopoulos W."/>
            <person name="Labutti K."/>
            <person name="Pangilinan J."/>
            <person name="Floch G.L."/>
            <person name="Makela M.R."/>
            <person name="Henrissat B."/>
            <person name="Grigoriev I.V."/>
            <person name="Crouch J.A."/>
            <person name="De Vries R.P."/>
            <person name="Sukno S.A."/>
            <person name="Thon M.R."/>
        </authorList>
    </citation>
    <scope>NUCLEOTIDE SEQUENCE</scope>
    <source>
        <strain evidence="2">CBS 102054</strain>
    </source>
</reference>
<proteinExistence type="predicted"/>
<dbReference type="AlphaFoldDB" id="A0AAI9ZJN2"/>
<dbReference type="EMBL" id="JAHMHQ010000023">
    <property type="protein sequence ID" value="KAK1624790.1"/>
    <property type="molecule type" value="Genomic_DNA"/>
</dbReference>
<organism evidence="2 3">
    <name type="scientific">Colletotrichum phormii</name>
    <dbReference type="NCBI Taxonomy" id="359342"/>
    <lineage>
        <taxon>Eukaryota</taxon>
        <taxon>Fungi</taxon>
        <taxon>Dikarya</taxon>
        <taxon>Ascomycota</taxon>
        <taxon>Pezizomycotina</taxon>
        <taxon>Sordariomycetes</taxon>
        <taxon>Hypocreomycetidae</taxon>
        <taxon>Glomerellales</taxon>
        <taxon>Glomerellaceae</taxon>
        <taxon>Colletotrichum</taxon>
        <taxon>Colletotrichum acutatum species complex</taxon>
    </lineage>
</organism>
<keyword evidence="1" id="KW-0732">Signal</keyword>
<keyword evidence="3" id="KW-1185">Reference proteome</keyword>
<evidence type="ECO:0008006" key="4">
    <source>
        <dbReference type="Google" id="ProtNLM"/>
    </source>
</evidence>
<evidence type="ECO:0000313" key="2">
    <source>
        <dbReference type="EMBL" id="KAK1624790.1"/>
    </source>
</evidence>
<name>A0AAI9ZJN2_9PEZI</name>
<protein>
    <recommendedName>
        <fullName evidence="4">Secreted protein</fullName>
    </recommendedName>
</protein>
<evidence type="ECO:0000313" key="3">
    <source>
        <dbReference type="Proteomes" id="UP001243989"/>
    </source>
</evidence>
<comment type="caution">
    <text evidence="2">The sequence shown here is derived from an EMBL/GenBank/DDBJ whole genome shotgun (WGS) entry which is preliminary data.</text>
</comment>
<dbReference type="RefSeq" id="XP_060440785.1">
    <property type="nucleotide sequence ID" value="XM_060591218.1"/>
</dbReference>
<feature type="signal peptide" evidence="1">
    <location>
        <begin position="1"/>
        <end position="18"/>
    </location>
</feature>
<dbReference type="Proteomes" id="UP001243989">
    <property type="component" value="Unassembled WGS sequence"/>
</dbReference>
<sequence length="106" mass="11872">MMLNVLFLALNLCRTCLSSRRIVEGRCCLRSGHILRHIKPVDNSMRSPSLYTTRPTPQGINSVNLDRLIKVPAKAVKVRVAKCLDSSTPYRRTSTLCNLASYPSIL</sequence>
<accession>A0AAI9ZJN2</accession>
<feature type="chain" id="PRO_5042567007" description="Secreted protein" evidence="1">
    <location>
        <begin position="19"/>
        <end position="106"/>
    </location>
</feature>
<gene>
    <name evidence="2" type="ORF">BDP81DRAFT_437394</name>
</gene>
<dbReference type="GeneID" id="85476080"/>